<dbReference type="InterPro" id="IPR012674">
    <property type="entry name" value="Calycin"/>
</dbReference>
<dbReference type="GO" id="GO:0008289">
    <property type="term" value="F:lipid binding"/>
    <property type="evidence" value="ECO:0007669"/>
    <property type="project" value="UniProtKB-KW"/>
</dbReference>
<dbReference type="AlphaFoldDB" id="A0A914R162"/>
<dbReference type="SUPFAM" id="SSF50814">
    <property type="entry name" value="Lipocalins"/>
    <property type="match status" value="1"/>
</dbReference>
<evidence type="ECO:0000313" key="3">
    <source>
        <dbReference type="Proteomes" id="UP000887578"/>
    </source>
</evidence>
<sequence length="137" mass="15550">MTEQFAGRWISESSENVEAFMQALGSNWIMQKLASNLPIKIEMEVKIDGNHGKINIYTIIKNFNLEFELGKEFEDTGGDGKKKMSTFTFEEGKLIKIEKATKVGEKDTKNVTFIENGKMIQIAECDGVKCTRTFIRV</sequence>
<keyword evidence="3" id="KW-1185">Reference proteome</keyword>
<dbReference type="CDD" id="cd00742">
    <property type="entry name" value="FABP"/>
    <property type="match status" value="1"/>
</dbReference>
<dbReference type="WBParaSite" id="PDA_v2.g8178.t1">
    <property type="protein sequence ID" value="PDA_v2.g8178.t1"/>
    <property type="gene ID" value="PDA_v2.g8178"/>
</dbReference>
<dbReference type="Gene3D" id="2.40.128.20">
    <property type="match status" value="1"/>
</dbReference>
<name>A0A914R162_9BILA</name>
<comment type="similarity">
    <text evidence="1">Belongs to the calycin superfamily. Fatty-acid binding protein (FABP) family.</text>
</comment>
<dbReference type="PANTHER" id="PTHR11955">
    <property type="entry name" value="FATTY ACID BINDING PROTEIN"/>
    <property type="match status" value="1"/>
</dbReference>
<keyword evidence="2" id="KW-0446">Lipid-binding</keyword>
<organism evidence="3 4">
    <name type="scientific">Panagrolaimus davidi</name>
    <dbReference type="NCBI Taxonomy" id="227884"/>
    <lineage>
        <taxon>Eukaryota</taxon>
        <taxon>Metazoa</taxon>
        <taxon>Ecdysozoa</taxon>
        <taxon>Nematoda</taxon>
        <taxon>Chromadorea</taxon>
        <taxon>Rhabditida</taxon>
        <taxon>Tylenchina</taxon>
        <taxon>Panagrolaimomorpha</taxon>
        <taxon>Panagrolaimoidea</taxon>
        <taxon>Panagrolaimidae</taxon>
        <taxon>Panagrolaimus</taxon>
    </lineage>
</organism>
<dbReference type="Proteomes" id="UP000887578">
    <property type="component" value="Unplaced"/>
</dbReference>
<dbReference type="InterPro" id="IPR000463">
    <property type="entry name" value="Fatty_acid-bd"/>
</dbReference>
<evidence type="ECO:0000256" key="1">
    <source>
        <dbReference type="ARBA" id="ARBA00008390"/>
    </source>
</evidence>
<dbReference type="InterPro" id="IPR031259">
    <property type="entry name" value="ILBP"/>
</dbReference>
<reference evidence="4" key="1">
    <citation type="submission" date="2022-11" db="UniProtKB">
        <authorList>
            <consortium name="WormBaseParasite"/>
        </authorList>
    </citation>
    <scope>IDENTIFICATION</scope>
</reference>
<protein>
    <submittedName>
        <fullName evidence="4">Cytosolic fatty-acid binding proteins domain-containing protein</fullName>
    </submittedName>
</protein>
<dbReference type="PRINTS" id="PR00178">
    <property type="entry name" value="FATTYACIDBP"/>
</dbReference>
<accession>A0A914R162</accession>
<proteinExistence type="inferred from homology"/>
<evidence type="ECO:0000256" key="2">
    <source>
        <dbReference type="ARBA" id="ARBA00023121"/>
    </source>
</evidence>
<evidence type="ECO:0000313" key="4">
    <source>
        <dbReference type="WBParaSite" id="PDA_v2.g8178.t1"/>
    </source>
</evidence>